<reference evidence="1" key="2">
    <citation type="journal article" date="2006" name="PLoS Pathog.">
        <title>New perspectives on host-parasite interplay by comparative transcriptomic and proteomic analyses of Schistosoma japonicum.</title>
        <authorList>
            <person name="Liu F."/>
            <person name="Lu J."/>
            <person name="Hu W."/>
            <person name="Wang S.Y."/>
            <person name="Cui S.J."/>
            <person name="Chi M."/>
            <person name="Yan Q."/>
            <person name="Wang X.R."/>
            <person name="Song H.D."/>
            <person name="Xu X.N."/>
            <person name="Wang J.J."/>
            <person name="Zhang X.L."/>
            <person name="Zhang X."/>
            <person name="Wang Z.Q."/>
            <person name="Xue C.L."/>
            <person name="Brindley P.J."/>
            <person name="McManus D.P."/>
            <person name="Yang P.Y."/>
            <person name="Feng Z."/>
            <person name="Chen Z."/>
            <person name="Han Z.G."/>
        </authorList>
    </citation>
    <scope>NUCLEOTIDE SEQUENCE</scope>
</reference>
<evidence type="ECO:0000313" key="1">
    <source>
        <dbReference type="EMBL" id="AAW27364.1"/>
    </source>
</evidence>
<reference evidence="1" key="1">
    <citation type="submission" date="2004-11" db="EMBL/GenBank/DDBJ databases">
        <title>The full-length cDNA sequences of Schistosoma japonicum genes.</title>
        <authorList>
            <person name="Han Z."/>
        </authorList>
    </citation>
    <scope>NUCLEOTIDE SEQUENCE</scope>
</reference>
<dbReference type="AlphaFoldDB" id="Q5D9Z2"/>
<accession>Q5D9Z2</accession>
<dbReference type="EMBL" id="AY815632">
    <property type="protein sequence ID" value="AAW27364.1"/>
    <property type="molecule type" value="mRNA"/>
</dbReference>
<protein>
    <submittedName>
        <fullName evidence="1">SJCHGC08631 protein</fullName>
    </submittedName>
</protein>
<name>Q5D9Z2_SCHJA</name>
<sequence length="130" mass="15058">MLVEKSQQKYGMMKAIKQTLSSELSQNHVRNDEKLMKISCNTPDKQLTNLIIPSKIKCDHLSTNTVTSSSSSSNQLLNGSDLHSNESIQHKLTKNEFIIEKQAFLRKQRDLLIEMRRNNVNNYFIIMYKV</sequence>
<organism evidence="1">
    <name type="scientific">Schistosoma japonicum</name>
    <name type="common">Blood fluke</name>
    <dbReference type="NCBI Taxonomy" id="6182"/>
    <lineage>
        <taxon>Eukaryota</taxon>
        <taxon>Metazoa</taxon>
        <taxon>Spiralia</taxon>
        <taxon>Lophotrochozoa</taxon>
        <taxon>Platyhelminthes</taxon>
        <taxon>Trematoda</taxon>
        <taxon>Digenea</taxon>
        <taxon>Strigeidida</taxon>
        <taxon>Schistosomatoidea</taxon>
        <taxon>Schistosomatidae</taxon>
        <taxon>Schistosoma</taxon>
    </lineage>
</organism>
<proteinExistence type="evidence at transcript level"/>